<dbReference type="InterPro" id="IPR036412">
    <property type="entry name" value="HAD-like_sf"/>
</dbReference>
<dbReference type="AlphaFoldDB" id="A0A1F5ZGP5"/>
<evidence type="ECO:0000313" key="2">
    <source>
        <dbReference type="Proteomes" id="UP000177268"/>
    </source>
</evidence>
<dbReference type="SUPFAM" id="SSF56784">
    <property type="entry name" value="HAD-like"/>
    <property type="match status" value="1"/>
</dbReference>
<sequence>MQYSSKIPHPMLAKAKRQGVRMIASDIDWTIRDPNDARYDMSSAQQLCSRIMKRGIYTLILTGRDASFQRDFVPGIRTFLKKNSMTLPLYAGCANGGSLYEISAYGIQMLYLYGLADDEVDSCISIVSKSMDTLHLHRENFQPQGITVFIKFLSTSWNGIIPTNLLAKAKKFKGIVFCEKSKVSFVLPKNPAKSDALLSGIRTLLPKRYSVKTDQEYGHITRARTDDGKLIDKSFALQYVCKTTRTTLAHVVIFGGVLDEIDRRMLTRCPYGFTNQKEYTPINPGKPPFKLNGKTSPVALVHEAISYLINE</sequence>
<evidence type="ECO:0000313" key="1">
    <source>
        <dbReference type="EMBL" id="OGG11302.1"/>
    </source>
</evidence>
<dbReference type="InterPro" id="IPR023214">
    <property type="entry name" value="HAD_sf"/>
</dbReference>
<organism evidence="1 2">
    <name type="scientific">Candidatus Gottesmanbacteria bacterium RBG_13_45_10</name>
    <dbReference type="NCBI Taxonomy" id="1798370"/>
    <lineage>
        <taxon>Bacteria</taxon>
        <taxon>Candidatus Gottesmaniibacteriota</taxon>
    </lineage>
</organism>
<evidence type="ECO:0008006" key="3">
    <source>
        <dbReference type="Google" id="ProtNLM"/>
    </source>
</evidence>
<gene>
    <name evidence="1" type="ORF">A2Z00_02380</name>
</gene>
<accession>A0A1F5ZGP5</accession>
<protein>
    <recommendedName>
        <fullName evidence="3">Sucrose phosphatase-like domain-containing protein</fullName>
    </recommendedName>
</protein>
<proteinExistence type="predicted"/>
<dbReference type="Gene3D" id="3.30.1240.10">
    <property type="match status" value="1"/>
</dbReference>
<dbReference type="Gene3D" id="3.40.50.1000">
    <property type="entry name" value="HAD superfamily/HAD-like"/>
    <property type="match status" value="1"/>
</dbReference>
<dbReference type="Proteomes" id="UP000177268">
    <property type="component" value="Unassembled WGS sequence"/>
</dbReference>
<dbReference type="EMBL" id="MFIZ01000033">
    <property type="protein sequence ID" value="OGG11302.1"/>
    <property type="molecule type" value="Genomic_DNA"/>
</dbReference>
<name>A0A1F5ZGP5_9BACT</name>
<reference evidence="1 2" key="1">
    <citation type="journal article" date="2016" name="Nat. Commun.">
        <title>Thousands of microbial genomes shed light on interconnected biogeochemical processes in an aquifer system.</title>
        <authorList>
            <person name="Anantharaman K."/>
            <person name="Brown C.T."/>
            <person name="Hug L.A."/>
            <person name="Sharon I."/>
            <person name="Castelle C.J."/>
            <person name="Probst A.J."/>
            <person name="Thomas B.C."/>
            <person name="Singh A."/>
            <person name="Wilkins M.J."/>
            <person name="Karaoz U."/>
            <person name="Brodie E.L."/>
            <person name="Williams K.H."/>
            <person name="Hubbard S.S."/>
            <person name="Banfield J.F."/>
        </authorList>
    </citation>
    <scope>NUCLEOTIDE SEQUENCE [LARGE SCALE GENOMIC DNA]</scope>
</reference>
<dbReference type="Pfam" id="PF08282">
    <property type="entry name" value="Hydrolase_3"/>
    <property type="match status" value="1"/>
</dbReference>
<comment type="caution">
    <text evidence="1">The sequence shown here is derived from an EMBL/GenBank/DDBJ whole genome shotgun (WGS) entry which is preliminary data.</text>
</comment>